<evidence type="ECO:0000256" key="1">
    <source>
        <dbReference type="SAM" id="MobiDB-lite"/>
    </source>
</evidence>
<feature type="compositionally biased region" description="Polar residues" evidence="1">
    <location>
        <begin position="34"/>
        <end position="54"/>
    </location>
</feature>
<sequence>MPLSAAPSYPSEPQELPLQSPLQPVGLNLGAGEHNSQPQPQSNMRGSYSYSHATSAPPPLSITTTTLGGSDHGLSVPRYVDSSSRPTKSPRH</sequence>
<name>A0A136J6F0_9PEZI</name>
<feature type="region of interest" description="Disordered" evidence="1">
    <location>
        <begin position="1"/>
        <end position="92"/>
    </location>
</feature>
<dbReference type="Proteomes" id="UP000070501">
    <property type="component" value="Unassembled WGS sequence"/>
</dbReference>
<feature type="compositionally biased region" description="Low complexity" evidence="1">
    <location>
        <begin position="11"/>
        <end position="24"/>
    </location>
</feature>
<reference evidence="3" key="1">
    <citation type="submission" date="2016-02" db="EMBL/GenBank/DDBJ databases">
        <title>Draft genome sequence of Microdochium bolleyi, a fungal endophyte of beachgrass.</title>
        <authorList>
            <consortium name="DOE Joint Genome Institute"/>
            <person name="David A.S."/>
            <person name="May G."/>
            <person name="Haridas S."/>
            <person name="Lim J."/>
            <person name="Wang M."/>
            <person name="Labutti K."/>
            <person name="Lipzen A."/>
            <person name="Barry K."/>
            <person name="Grigoriev I.V."/>
        </authorList>
    </citation>
    <scope>NUCLEOTIDE SEQUENCE [LARGE SCALE GENOMIC DNA]</scope>
    <source>
        <strain evidence="3">J235TASD1</strain>
    </source>
</reference>
<feature type="non-terminal residue" evidence="2">
    <location>
        <position position="92"/>
    </location>
</feature>
<proteinExistence type="predicted"/>
<dbReference type="OrthoDB" id="5220898at2759"/>
<evidence type="ECO:0000313" key="3">
    <source>
        <dbReference type="Proteomes" id="UP000070501"/>
    </source>
</evidence>
<organism evidence="2 3">
    <name type="scientific">Microdochium bolleyi</name>
    <dbReference type="NCBI Taxonomy" id="196109"/>
    <lineage>
        <taxon>Eukaryota</taxon>
        <taxon>Fungi</taxon>
        <taxon>Dikarya</taxon>
        <taxon>Ascomycota</taxon>
        <taxon>Pezizomycotina</taxon>
        <taxon>Sordariomycetes</taxon>
        <taxon>Xylariomycetidae</taxon>
        <taxon>Xylariales</taxon>
        <taxon>Microdochiaceae</taxon>
        <taxon>Microdochium</taxon>
    </lineage>
</organism>
<keyword evidence="3" id="KW-1185">Reference proteome</keyword>
<gene>
    <name evidence="2" type="ORF">Micbo1qcDRAFT_160568</name>
</gene>
<dbReference type="InParanoid" id="A0A136J6F0"/>
<evidence type="ECO:0000313" key="2">
    <source>
        <dbReference type="EMBL" id="KXJ92760.1"/>
    </source>
</evidence>
<dbReference type="EMBL" id="KQ964248">
    <property type="protein sequence ID" value="KXJ92760.1"/>
    <property type="molecule type" value="Genomic_DNA"/>
</dbReference>
<dbReference type="AlphaFoldDB" id="A0A136J6F0"/>
<feature type="compositionally biased region" description="Polar residues" evidence="1">
    <location>
        <begin position="81"/>
        <end position="92"/>
    </location>
</feature>
<protein>
    <submittedName>
        <fullName evidence="2">Uncharacterized protein</fullName>
    </submittedName>
</protein>
<accession>A0A136J6F0</accession>